<dbReference type="RefSeq" id="WP_091738438.1">
    <property type="nucleotide sequence ID" value="NZ_FNNQ01000006.1"/>
</dbReference>
<dbReference type="STRING" id="1048340.SAMN05444487_10627"/>
<gene>
    <name evidence="2" type="ORF">SAMN05444487_10627</name>
</gene>
<sequence length="113" mass="12634">MNWLLKIVMYSTVIFAITKLTGTLSYYSVWVPAVIVLFFATVGHYADEWILPRLGNIRSALLGGLFMAVVTYGAQAILPGFVVSGWGALMVGVFLGIVEYRMHIDLLKYRPPY</sequence>
<keyword evidence="1" id="KW-0472">Membrane</keyword>
<evidence type="ECO:0008006" key="4">
    <source>
        <dbReference type="Google" id="ProtNLM"/>
    </source>
</evidence>
<organism evidence="2 3">
    <name type="scientific">Marininema mesophilum</name>
    <dbReference type="NCBI Taxonomy" id="1048340"/>
    <lineage>
        <taxon>Bacteria</taxon>
        <taxon>Bacillati</taxon>
        <taxon>Bacillota</taxon>
        <taxon>Bacilli</taxon>
        <taxon>Bacillales</taxon>
        <taxon>Thermoactinomycetaceae</taxon>
        <taxon>Marininema</taxon>
    </lineage>
</organism>
<name>A0A1H2W624_9BACL</name>
<feature type="transmembrane region" description="Helical" evidence="1">
    <location>
        <begin position="30"/>
        <end position="47"/>
    </location>
</feature>
<evidence type="ECO:0000313" key="2">
    <source>
        <dbReference type="EMBL" id="SDW75981.1"/>
    </source>
</evidence>
<evidence type="ECO:0000313" key="3">
    <source>
        <dbReference type="Proteomes" id="UP000198534"/>
    </source>
</evidence>
<dbReference type="EMBL" id="FNNQ01000006">
    <property type="protein sequence ID" value="SDW75981.1"/>
    <property type="molecule type" value="Genomic_DNA"/>
</dbReference>
<keyword evidence="1" id="KW-1133">Transmembrane helix</keyword>
<protein>
    <recommendedName>
        <fullName evidence="4">4 TMS phage holin, superfamily IV</fullName>
    </recommendedName>
</protein>
<feature type="transmembrane region" description="Helical" evidence="1">
    <location>
        <begin position="83"/>
        <end position="100"/>
    </location>
</feature>
<reference evidence="2 3" key="1">
    <citation type="submission" date="2016-10" db="EMBL/GenBank/DDBJ databases">
        <authorList>
            <person name="de Groot N.N."/>
        </authorList>
    </citation>
    <scope>NUCLEOTIDE SEQUENCE [LARGE SCALE GENOMIC DNA]</scope>
    <source>
        <strain evidence="2 3">DSM 45610</strain>
    </source>
</reference>
<accession>A0A1H2W624</accession>
<keyword evidence="1" id="KW-0812">Transmembrane</keyword>
<proteinExistence type="predicted"/>
<dbReference type="AlphaFoldDB" id="A0A1H2W624"/>
<dbReference type="Proteomes" id="UP000198534">
    <property type="component" value="Unassembled WGS sequence"/>
</dbReference>
<keyword evidence="3" id="KW-1185">Reference proteome</keyword>
<evidence type="ECO:0000256" key="1">
    <source>
        <dbReference type="SAM" id="Phobius"/>
    </source>
</evidence>